<dbReference type="EMBL" id="CAKOGP040001668">
    <property type="protein sequence ID" value="CAJ1946268.1"/>
    <property type="molecule type" value="Genomic_DNA"/>
</dbReference>
<evidence type="ECO:0000313" key="9">
    <source>
        <dbReference type="EMBL" id="CAJ1946268.1"/>
    </source>
</evidence>
<feature type="compositionally biased region" description="Polar residues" evidence="7">
    <location>
        <begin position="410"/>
        <end position="424"/>
    </location>
</feature>
<feature type="compositionally biased region" description="Basic and acidic residues" evidence="7">
    <location>
        <begin position="439"/>
        <end position="453"/>
    </location>
</feature>
<evidence type="ECO:0000256" key="4">
    <source>
        <dbReference type="ARBA" id="ARBA00022737"/>
    </source>
</evidence>
<keyword evidence="4" id="KW-0677">Repeat</keyword>
<evidence type="ECO:0000256" key="7">
    <source>
        <dbReference type="SAM" id="MobiDB-lite"/>
    </source>
</evidence>
<feature type="signal peptide" evidence="8">
    <location>
        <begin position="1"/>
        <end position="22"/>
    </location>
</feature>
<sequence length="482" mass="51613">MRFLLATAILAQSSLPAASAMAQPSVEDHVMTTSTELMQQRNIATQSIRFNEPEVRRRARRRLQNALQKKSTTMIQAKPSVLRNPRRRTTTDAVISTDQKECAPDIGILGCGVNQYCVESDSSTLGGLCLSQESFHDLHRRNLRSYFLPAPSVCDPTSFDAGNYDCNCDKFDLAEEIGEFTCTLSEYECKTDNLCGNNEVTHVVSEGGAVASYCYGFEKPYDIDLCYTVDTERNCNISVQNEACAKCEIVDGVVHPIYGFIGYNCYDFDCTNTLAGLRGNNCAGDYVLDALNGLTMPSSSPSTPLPSSLPSASPSQVPSLQPSFAPTVTASSQPTALPSVSPSMRPSSAPTDAPSQYPSAIPSTIPSTPPSAGPSMSPTITHSTTPTMLPSSEPSMQPSPVASFVPTRVVSGQPSLNPSESPSIATAHPSEAPSFEPWDPSKEDKANRSRGGEEMDSAGNLAHGDISLSFYICSTILLVALL</sequence>
<keyword evidence="10" id="KW-1185">Reference proteome</keyword>
<name>A0AAD2CZ65_9STRA</name>
<keyword evidence="8" id="KW-0732">Signal</keyword>
<feature type="compositionally biased region" description="Polar residues" evidence="7">
    <location>
        <begin position="376"/>
        <end position="400"/>
    </location>
</feature>
<comment type="function">
    <text evidence="5">In the vertebrate host, binds to highly sulfated heparan sulfate proteoglycans (HSPGs) on the surface of host hepatocytes and is required for sporozoite invasion of the host hepatocytes.</text>
</comment>
<comment type="function">
    <text evidence="6">Essential sporozoite protein. In the mosquito vector, required for sporozoite development in the oocyst, migration through the vector hemolymph and entry into the vector salivary glands. In the vertebrate host, required for sporozoite migration through the host dermis and infection of host hepatocytes. Binds to highly sulfated heparan sulfate proteoglycans (HSPGs) on the surface of host hepatocytes.</text>
</comment>
<reference evidence="9" key="1">
    <citation type="submission" date="2023-08" db="EMBL/GenBank/DDBJ databases">
        <authorList>
            <person name="Audoor S."/>
            <person name="Bilcke G."/>
        </authorList>
    </citation>
    <scope>NUCLEOTIDE SEQUENCE</scope>
</reference>
<proteinExistence type="inferred from homology"/>
<protein>
    <recommendedName>
        <fullName evidence="2">Circumsporozoite protein</fullName>
    </recommendedName>
</protein>
<feature type="compositionally biased region" description="Polar residues" evidence="7">
    <location>
        <begin position="324"/>
        <end position="357"/>
    </location>
</feature>
<dbReference type="InterPro" id="IPR051860">
    <property type="entry name" value="Plasmodium_CSP_Invasion"/>
</dbReference>
<feature type="chain" id="PRO_5042151326" description="Circumsporozoite protein" evidence="8">
    <location>
        <begin position="23"/>
        <end position="482"/>
    </location>
</feature>
<evidence type="ECO:0000256" key="3">
    <source>
        <dbReference type="ARBA" id="ARBA00022522"/>
    </source>
</evidence>
<keyword evidence="3" id="KW-0748">Sporozoite</keyword>
<organism evidence="9 10">
    <name type="scientific">Cylindrotheca closterium</name>
    <dbReference type="NCBI Taxonomy" id="2856"/>
    <lineage>
        <taxon>Eukaryota</taxon>
        <taxon>Sar</taxon>
        <taxon>Stramenopiles</taxon>
        <taxon>Ochrophyta</taxon>
        <taxon>Bacillariophyta</taxon>
        <taxon>Bacillariophyceae</taxon>
        <taxon>Bacillariophycidae</taxon>
        <taxon>Bacillariales</taxon>
        <taxon>Bacillariaceae</taxon>
        <taxon>Cylindrotheca</taxon>
    </lineage>
</organism>
<dbReference type="PANTHER" id="PTHR44826:SF3">
    <property type="entry name" value="SPORE COAT PROTEIN SP85"/>
    <property type="match status" value="1"/>
</dbReference>
<gene>
    <name evidence="9" type="ORF">CYCCA115_LOCUS10409</name>
</gene>
<accession>A0AAD2CZ65</accession>
<feature type="compositionally biased region" description="Low complexity" evidence="7">
    <location>
        <begin position="298"/>
        <end position="323"/>
    </location>
</feature>
<evidence type="ECO:0000313" key="10">
    <source>
        <dbReference type="Proteomes" id="UP001295423"/>
    </source>
</evidence>
<feature type="region of interest" description="Disordered" evidence="7">
    <location>
        <begin position="298"/>
        <end position="456"/>
    </location>
</feature>
<evidence type="ECO:0000256" key="5">
    <source>
        <dbReference type="ARBA" id="ARBA00033726"/>
    </source>
</evidence>
<evidence type="ECO:0000256" key="8">
    <source>
        <dbReference type="SAM" id="SignalP"/>
    </source>
</evidence>
<comment type="caution">
    <text evidence="9">The sequence shown here is derived from an EMBL/GenBank/DDBJ whole genome shotgun (WGS) entry which is preliminary data.</text>
</comment>
<comment type="similarity">
    <text evidence="1">Belongs to the plasmodium circumsporozoite protein family.</text>
</comment>
<dbReference type="PANTHER" id="PTHR44826">
    <property type="entry name" value="SPORE COAT PROTEIN SP85"/>
    <property type="match status" value="1"/>
</dbReference>
<evidence type="ECO:0000256" key="1">
    <source>
        <dbReference type="ARBA" id="ARBA00006241"/>
    </source>
</evidence>
<evidence type="ECO:0000256" key="2">
    <source>
        <dbReference type="ARBA" id="ARBA00021911"/>
    </source>
</evidence>
<evidence type="ECO:0000256" key="6">
    <source>
        <dbReference type="ARBA" id="ARBA00045806"/>
    </source>
</evidence>
<dbReference type="Proteomes" id="UP001295423">
    <property type="component" value="Unassembled WGS sequence"/>
</dbReference>
<dbReference type="AlphaFoldDB" id="A0AAD2CZ65"/>